<dbReference type="Proteomes" id="UP001164539">
    <property type="component" value="Chromosome 1"/>
</dbReference>
<accession>A0ACC1YZF1</accession>
<evidence type="ECO:0000313" key="2">
    <source>
        <dbReference type="Proteomes" id="UP001164539"/>
    </source>
</evidence>
<name>A0ACC1YZF1_MELAZ</name>
<keyword evidence="2" id="KW-1185">Reference proteome</keyword>
<organism evidence="1 2">
    <name type="scientific">Melia azedarach</name>
    <name type="common">Chinaberry tree</name>
    <dbReference type="NCBI Taxonomy" id="155640"/>
    <lineage>
        <taxon>Eukaryota</taxon>
        <taxon>Viridiplantae</taxon>
        <taxon>Streptophyta</taxon>
        <taxon>Embryophyta</taxon>
        <taxon>Tracheophyta</taxon>
        <taxon>Spermatophyta</taxon>
        <taxon>Magnoliopsida</taxon>
        <taxon>eudicotyledons</taxon>
        <taxon>Gunneridae</taxon>
        <taxon>Pentapetalae</taxon>
        <taxon>rosids</taxon>
        <taxon>malvids</taxon>
        <taxon>Sapindales</taxon>
        <taxon>Meliaceae</taxon>
        <taxon>Melia</taxon>
    </lineage>
</organism>
<evidence type="ECO:0000313" key="1">
    <source>
        <dbReference type="EMBL" id="KAJ4728399.1"/>
    </source>
</evidence>
<protein>
    <submittedName>
        <fullName evidence="1">LRR receptor-like kinase</fullName>
    </submittedName>
</protein>
<reference evidence="1 2" key="1">
    <citation type="journal article" date="2023" name="Science">
        <title>Complex scaffold remodeling in plant triterpene biosynthesis.</title>
        <authorList>
            <person name="De La Pena R."/>
            <person name="Hodgson H."/>
            <person name="Liu J.C."/>
            <person name="Stephenson M.J."/>
            <person name="Martin A.C."/>
            <person name="Owen C."/>
            <person name="Harkess A."/>
            <person name="Leebens-Mack J."/>
            <person name="Jimenez L.E."/>
            <person name="Osbourn A."/>
            <person name="Sattely E.S."/>
        </authorList>
    </citation>
    <scope>NUCLEOTIDE SEQUENCE [LARGE SCALE GENOMIC DNA]</scope>
    <source>
        <strain evidence="2">cv. JPN11</strain>
        <tissue evidence="1">Leaf</tissue>
    </source>
</reference>
<comment type="caution">
    <text evidence="1">The sequence shown here is derived from an EMBL/GenBank/DDBJ whole genome shotgun (WGS) entry which is preliminary data.</text>
</comment>
<gene>
    <name evidence="1" type="ORF">OWV82_001337</name>
</gene>
<dbReference type="EMBL" id="CM051394">
    <property type="protein sequence ID" value="KAJ4728399.1"/>
    <property type="molecule type" value="Genomic_DNA"/>
</dbReference>
<sequence>MACLKLYSTYIVVFLLFTTALSTSLTESLPTSSSSSSDVELLLGKIKGSLQGSNDNLLLSSWNLSVPLCQWRGLKWVFSNGSPLSCSDLSSPQWANLSLYRDSSIHLLSIQLPSANLTGSLPRELGEFSMLQSLYLNINSLQGTIPLELGYSSSLSDIDLGDNLFSGVLAPSIWNLCDRLVSLRLRGNSLAGPLPEPALPNSTCKNLQFLDLASNKFSGSFPEFVTRFESLKELDLSNNMFSGSIPESLTRLNLEKLNLSHNNFTGMLPAFGESKFGVEVFEGNDPGLCGLPLRSCNGNSRLSSGAIAGLVIGLMTGVVVLASLLIGYVQNKKRKTRGDSEEEVEEGEDEENCVTGDSVGGSGEGKLIIFQGGEHLTLEDVLNATGQVIEKTTYGTAYKAKLADGVTIALRLLREGSCKDRSSCLPVIKQLGRVRHENMVPLRAFYQGKRGEKLLIYDYLPNRTLHDLLHDSRAGKPVLNWARRHKIALGIARGLAYLHALETPITHGNVRSKNVLVDDFFVARLTEFGLDKLMVPAIADEMIALAKADGYKAPELQRMKKCNSRTDVYAFGILLLEILIGKKPGKSGRNGEFVDLPSIVKVAVLEETTMEVFDVEVLKGIRSPMEEGLVQALKLAMGCCAPVASVRPTMDEVVKQLEENRPRNRSALYSPTETRSEIGTPF</sequence>
<proteinExistence type="predicted"/>